<dbReference type="Proteomes" id="UP000053268">
    <property type="component" value="Unassembled WGS sequence"/>
</dbReference>
<dbReference type="AlphaFoldDB" id="A0A194PDV0"/>
<gene>
    <name evidence="2" type="ORF">RR46_15020</name>
</gene>
<evidence type="ECO:0000313" key="2">
    <source>
        <dbReference type="EMBL" id="KPI91516.1"/>
    </source>
</evidence>
<evidence type="ECO:0000256" key="1">
    <source>
        <dbReference type="SAM" id="MobiDB-lite"/>
    </source>
</evidence>
<organism evidence="2 3">
    <name type="scientific">Papilio xuthus</name>
    <name type="common">Asian swallowtail butterfly</name>
    <dbReference type="NCBI Taxonomy" id="66420"/>
    <lineage>
        <taxon>Eukaryota</taxon>
        <taxon>Metazoa</taxon>
        <taxon>Ecdysozoa</taxon>
        <taxon>Arthropoda</taxon>
        <taxon>Hexapoda</taxon>
        <taxon>Insecta</taxon>
        <taxon>Pterygota</taxon>
        <taxon>Neoptera</taxon>
        <taxon>Endopterygota</taxon>
        <taxon>Lepidoptera</taxon>
        <taxon>Glossata</taxon>
        <taxon>Ditrysia</taxon>
        <taxon>Papilionoidea</taxon>
        <taxon>Papilionidae</taxon>
        <taxon>Papilioninae</taxon>
        <taxon>Papilio</taxon>
    </lineage>
</organism>
<protein>
    <submittedName>
        <fullName evidence="2">Uncharacterized protein</fullName>
    </submittedName>
</protein>
<feature type="region of interest" description="Disordered" evidence="1">
    <location>
        <begin position="1"/>
        <end position="67"/>
    </location>
</feature>
<keyword evidence="3" id="KW-1185">Reference proteome</keyword>
<proteinExistence type="predicted"/>
<sequence length="92" mass="9726">MRADDRCAGRTPSHCAAARADTTLNLKREGSGGPGRGAPSINSAQIPPPAPRPPAPLAQPYDPRSQVPTILNFHSNPIAKIRCLQIQGHNSI</sequence>
<name>A0A194PDV0_PAPXU</name>
<feature type="compositionally biased region" description="Pro residues" evidence="1">
    <location>
        <begin position="46"/>
        <end position="57"/>
    </location>
</feature>
<reference evidence="2 3" key="1">
    <citation type="journal article" date="2015" name="Nat. Commun.">
        <title>Outbred genome sequencing and CRISPR/Cas9 gene editing in butterflies.</title>
        <authorList>
            <person name="Li X."/>
            <person name="Fan D."/>
            <person name="Zhang W."/>
            <person name="Liu G."/>
            <person name="Zhang L."/>
            <person name="Zhao L."/>
            <person name="Fang X."/>
            <person name="Chen L."/>
            <person name="Dong Y."/>
            <person name="Chen Y."/>
            <person name="Ding Y."/>
            <person name="Zhao R."/>
            <person name="Feng M."/>
            <person name="Zhu Y."/>
            <person name="Feng Y."/>
            <person name="Jiang X."/>
            <person name="Zhu D."/>
            <person name="Xiang H."/>
            <person name="Feng X."/>
            <person name="Li S."/>
            <person name="Wang J."/>
            <person name="Zhang G."/>
            <person name="Kronforst M.R."/>
            <person name="Wang W."/>
        </authorList>
    </citation>
    <scope>NUCLEOTIDE SEQUENCE [LARGE SCALE GENOMIC DNA]</scope>
    <source>
        <strain evidence="2">Ya'a_city_454_Px</strain>
        <tissue evidence="2">Whole body</tissue>
    </source>
</reference>
<dbReference type="EMBL" id="KQ459606">
    <property type="protein sequence ID" value="KPI91516.1"/>
    <property type="molecule type" value="Genomic_DNA"/>
</dbReference>
<accession>A0A194PDV0</accession>
<evidence type="ECO:0000313" key="3">
    <source>
        <dbReference type="Proteomes" id="UP000053268"/>
    </source>
</evidence>